<dbReference type="InterPro" id="IPR000847">
    <property type="entry name" value="LysR_HTH_N"/>
</dbReference>
<gene>
    <name evidence="6" type="ORF">SAMN05216565_101208</name>
</gene>
<evidence type="ECO:0000259" key="5">
    <source>
        <dbReference type="PROSITE" id="PS50931"/>
    </source>
</evidence>
<dbReference type="SUPFAM" id="SSF46785">
    <property type="entry name" value="Winged helix' DNA-binding domain"/>
    <property type="match status" value="1"/>
</dbReference>
<evidence type="ECO:0000256" key="4">
    <source>
        <dbReference type="ARBA" id="ARBA00023163"/>
    </source>
</evidence>
<feature type="domain" description="HTH lysR-type" evidence="5">
    <location>
        <begin position="1"/>
        <end position="58"/>
    </location>
</feature>
<dbReference type="GO" id="GO:0000976">
    <property type="term" value="F:transcription cis-regulatory region binding"/>
    <property type="evidence" value="ECO:0007669"/>
    <property type="project" value="TreeGrafter"/>
</dbReference>
<dbReference type="PROSITE" id="PS50931">
    <property type="entry name" value="HTH_LYSR"/>
    <property type="match status" value="1"/>
</dbReference>
<dbReference type="FunFam" id="1.10.10.10:FF:000001">
    <property type="entry name" value="LysR family transcriptional regulator"/>
    <property type="match status" value="1"/>
</dbReference>
<dbReference type="Gene3D" id="1.10.10.10">
    <property type="entry name" value="Winged helix-like DNA-binding domain superfamily/Winged helix DNA-binding domain"/>
    <property type="match status" value="1"/>
</dbReference>
<dbReference type="Proteomes" id="UP000199159">
    <property type="component" value="Unassembled WGS sequence"/>
</dbReference>
<dbReference type="SUPFAM" id="SSF53850">
    <property type="entry name" value="Periplasmic binding protein-like II"/>
    <property type="match status" value="1"/>
</dbReference>
<evidence type="ECO:0000256" key="2">
    <source>
        <dbReference type="ARBA" id="ARBA00023015"/>
    </source>
</evidence>
<name>A0A1H0P8I8_9BACI</name>
<dbReference type="STRING" id="930152.SAMN05216565_101208"/>
<proteinExistence type="inferred from homology"/>
<dbReference type="CDD" id="cd05466">
    <property type="entry name" value="PBP2_LTTR_substrate"/>
    <property type="match status" value="1"/>
</dbReference>
<dbReference type="InterPro" id="IPR005119">
    <property type="entry name" value="LysR_subst-bd"/>
</dbReference>
<dbReference type="Pfam" id="PF03466">
    <property type="entry name" value="LysR_substrate"/>
    <property type="match status" value="1"/>
</dbReference>
<evidence type="ECO:0000313" key="7">
    <source>
        <dbReference type="Proteomes" id="UP000199159"/>
    </source>
</evidence>
<dbReference type="RefSeq" id="WP_090849275.1">
    <property type="nucleotide sequence ID" value="NZ_FNJU01000001.1"/>
</dbReference>
<dbReference type="PANTHER" id="PTHR30126:SF64">
    <property type="entry name" value="HTH-TYPE TRANSCRIPTIONAL REGULATOR CITR"/>
    <property type="match status" value="1"/>
</dbReference>
<dbReference type="PANTHER" id="PTHR30126">
    <property type="entry name" value="HTH-TYPE TRANSCRIPTIONAL REGULATOR"/>
    <property type="match status" value="1"/>
</dbReference>
<dbReference type="EMBL" id="FNJU01000001">
    <property type="protein sequence ID" value="SDP01382.1"/>
    <property type="molecule type" value="Genomic_DNA"/>
</dbReference>
<dbReference type="Pfam" id="PF00126">
    <property type="entry name" value="HTH_1"/>
    <property type="match status" value="1"/>
</dbReference>
<comment type="similarity">
    <text evidence="1">Belongs to the LysR transcriptional regulatory family.</text>
</comment>
<dbReference type="InterPro" id="IPR036390">
    <property type="entry name" value="WH_DNA-bd_sf"/>
</dbReference>
<protein>
    <submittedName>
        <fullName evidence="6">LysR family transcriptional regulator, repressor for citA</fullName>
    </submittedName>
</protein>
<dbReference type="Gene3D" id="3.40.190.290">
    <property type="match status" value="1"/>
</dbReference>
<evidence type="ECO:0000256" key="3">
    <source>
        <dbReference type="ARBA" id="ARBA00023125"/>
    </source>
</evidence>
<dbReference type="GO" id="GO:0003700">
    <property type="term" value="F:DNA-binding transcription factor activity"/>
    <property type="evidence" value="ECO:0007669"/>
    <property type="project" value="InterPro"/>
</dbReference>
<keyword evidence="4" id="KW-0804">Transcription</keyword>
<dbReference type="InterPro" id="IPR036388">
    <property type="entry name" value="WH-like_DNA-bd_sf"/>
</dbReference>
<accession>A0A1H0P8I8</accession>
<sequence length="292" mass="33591">MDFNWLQTFVVAAETENFRRASELLYISQPSVTFHIKQLEKAIGVSLFNREGKKIKLTEEGRTFLKHARKLISSYQQSLEEMNRSNQGFTRTLSIAISPLIAETILPHVLKRYLNDYPHVEISVMILESTEIEKAVLDENVDIGLSCLKGNHPETISRILSKDPVILVCSHDGMDSESAIPLDEEEVLTNNYVLTHNHPGYWDELTTIIKQKFPSIRMMKVSQTHITKRFIVEGLGVSFLPESVVRRELLEGRLMEVNCHSIQLPEASTFAVIKYEHSLQLEFLEYLSRYRL</sequence>
<keyword evidence="2" id="KW-0805">Transcription regulation</keyword>
<evidence type="ECO:0000313" key="6">
    <source>
        <dbReference type="EMBL" id="SDP01382.1"/>
    </source>
</evidence>
<dbReference type="AlphaFoldDB" id="A0A1H0P8I8"/>
<organism evidence="6 7">
    <name type="scientific">Litchfieldia salsa</name>
    <dbReference type="NCBI Taxonomy" id="930152"/>
    <lineage>
        <taxon>Bacteria</taxon>
        <taxon>Bacillati</taxon>
        <taxon>Bacillota</taxon>
        <taxon>Bacilli</taxon>
        <taxon>Bacillales</taxon>
        <taxon>Bacillaceae</taxon>
        <taxon>Litchfieldia</taxon>
    </lineage>
</organism>
<keyword evidence="3" id="KW-0238">DNA-binding</keyword>
<keyword evidence="7" id="KW-1185">Reference proteome</keyword>
<reference evidence="7" key="1">
    <citation type="submission" date="2016-10" db="EMBL/GenBank/DDBJ databases">
        <authorList>
            <person name="Varghese N."/>
            <person name="Submissions S."/>
        </authorList>
    </citation>
    <scope>NUCLEOTIDE SEQUENCE [LARGE SCALE GENOMIC DNA]</scope>
    <source>
        <strain evidence="7">IBRC-M10078</strain>
    </source>
</reference>
<evidence type="ECO:0000256" key="1">
    <source>
        <dbReference type="ARBA" id="ARBA00009437"/>
    </source>
</evidence>
<dbReference type="OrthoDB" id="9803735at2"/>
<dbReference type="PRINTS" id="PR00039">
    <property type="entry name" value="HTHLYSR"/>
</dbReference>